<dbReference type="AlphaFoldDB" id="G0ZJ90"/>
<reference evidence="2" key="2">
    <citation type="submission" date="2011-02" db="EMBL/GenBank/DDBJ databases">
        <authorList>
            <person name="Liu H.-P."/>
            <person name="Chen R.-Y."/>
            <person name="Zhang Q.-X."/>
            <person name="Peng H."/>
            <person name="Wang K.-J."/>
        </authorList>
    </citation>
    <scope>NUCLEOTIDE SEQUENCE</scope>
</reference>
<name>G0ZJ90_CHEQU</name>
<reference evidence="2" key="1">
    <citation type="journal article" date="2011" name="Dev. Comp. Immunol.">
        <title>Differential gene expression profile from haematopoietic tissue stem cells of red claw crayfish, Cherax quadricarinatus, in response to WSSV infection.</title>
        <authorList>
            <person name="Liu H.P."/>
            <person name="Chen R.Y."/>
            <person name="Zhang Q.X."/>
            <person name="Peng H."/>
            <person name="Wang K.J."/>
        </authorList>
    </citation>
    <scope>NUCLEOTIDE SEQUENCE</scope>
</reference>
<protein>
    <submittedName>
        <fullName evidence="2">Serine proteinase inhibitor</fullName>
    </submittedName>
</protein>
<sequence length="93" mass="10743">HVQFDQYYDSEFLRQPQTLRRRSHDEAQDQSQARSVDGAASPDSGTALCRRRYLHVAVAAGYRRRGRVLEHGVSSEWCEPLQGHQQTEQQCSR</sequence>
<feature type="region of interest" description="Disordered" evidence="1">
    <location>
        <begin position="15"/>
        <end position="45"/>
    </location>
</feature>
<evidence type="ECO:0000313" key="2">
    <source>
        <dbReference type="EMBL" id="AEL23087.1"/>
    </source>
</evidence>
<evidence type="ECO:0000256" key="1">
    <source>
        <dbReference type="SAM" id="MobiDB-lite"/>
    </source>
</evidence>
<organism evidence="2">
    <name type="scientific">Cherax quadricarinatus</name>
    <name type="common">Australian red claw crayfish</name>
    <dbReference type="NCBI Taxonomy" id="27406"/>
    <lineage>
        <taxon>Eukaryota</taxon>
        <taxon>Metazoa</taxon>
        <taxon>Ecdysozoa</taxon>
        <taxon>Arthropoda</taxon>
        <taxon>Crustacea</taxon>
        <taxon>Multicrustacea</taxon>
        <taxon>Malacostraca</taxon>
        <taxon>Eumalacostraca</taxon>
        <taxon>Eucarida</taxon>
        <taxon>Decapoda</taxon>
        <taxon>Pleocyemata</taxon>
        <taxon>Astacidea</taxon>
        <taxon>Parastacoidea</taxon>
        <taxon>Parastacidae</taxon>
        <taxon>Cherax</taxon>
    </lineage>
</organism>
<feature type="non-terminal residue" evidence="2">
    <location>
        <position position="1"/>
    </location>
</feature>
<dbReference type="EMBL" id="JF284541">
    <property type="protein sequence ID" value="AEL23087.1"/>
    <property type="molecule type" value="mRNA"/>
</dbReference>
<accession>G0ZJ90</accession>
<proteinExistence type="evidence at transcript level"/>